<keyword evidence="2" id="KW-1133">Transmembrane helix</keyword>
<evidence type="ECO:0000256" key="1">
    <source>
        <dbReference type="SAM" id="MobiDB-lite"/>
    </source>
</evidence>
<evidence type="ECO:0000313" key="4">
    <source>
        <dbReference type="Proteomes" id="UP000647133"/>
    </source>
</evidence>
<feature type="transmembrane region" description="Helical" evidence="2">
    <location>
        <begin position="6"/>
        <end position="22"/>
    </location>
</feature>
<feature type="region of interest" description="Disordered" evidence="1">
    <location>
        <begin position="61"/>
        <end position="91"/>
    </location>
</feature>
<reference evidence="3 4" key="1">
    <citation type="submission" date="2020-09" db="EMBL/GenBank/DDBJ databases">
        <title>Echinicola sp. CAU 1574 isolated from sand of Sido Beach.</title>
        <authorList>
            <person name="Kim W."/>
        </authorList>
    </citation>
    <scope>NUCLEOTIDE SEQUENCE [LARGE SCALE GENOMIC DNA]</scope>
    <source>
        <strain evidence="3 4">CAU 1574</strain>
    </source>
</reference>
<accession>A0ABR9AQ78</accession>
<comment type="caution">
    <text evidence="3">The sequence shown here is derived from an EMBL/GenBank/DDBJ whole genome shotgun (WGS) entry which is preliminary data.</text>
</comment>
<dbReference type="EMBL" id="JACYTQ010000009">
    <property type="protein sequence ID" value="MBD8490958.1"/>
    <property type="molecule type" value="Genomic_DNA"/>
</dbReference>
<feature type="compositionally biased region" description="Basic and acidic residues" evidence="1">
    <location>
        <begin position="78"/>
        <end position="91"/>
    </location>
</feature>
<keyword evidence="2" id="KW-0472">Membrane</keyword>
<sequence length="180" mass="21036">MDNGTLIYIVLTIVFFIFNALTKKKKPTGDEATGEQGLPADKQPRKTPTTFEELLREIRQGQQKEELEEEEANQQEAYEYHPPVEKPSYEKLEKVPEPIRRQPEIQYYEGTYQADHTEKGKSLVKLDDQVKINSDEKILKEVEDVAEESASYNRYRRMLKDPQSLRDAVVVSEILKRRTF</sequence>
<organism evidence="3 4">
    <name type="scientific">Echinicola arenosa</name>
    <dbReference type="NCBI Taxonomy" id="2774144"/>
    <lineage>
        <taxon>Bacteria</taxon>
        <taxon>Pseudomonadati</taxon>
        <taxon>Bacteroidota</taxon>
        <taxon>Cytophagia</taxon>
        <taxon>Cytophagales</taxon>
        <taxon>Cyclobacteriaceae</taxon>
        <taxon>Echinicola</taxon>
    </lineage>
</organism>
<keyword evidence="4" id="KW-1185">Reference proteome</keyword>
<evidence type="ECO:0000256" key="2">
    <source>
        <dbReference type="SAM" id="Phobius"/>
    </source>
</evidence>
<proteinExistence type="predicted"/>
<keyword evidence="2" id="KW-0812">Transmembrane</keyword>
<dbReference type="Proteomes" id="UP000647133">
    <property type="component" value="Unassembled WGS sequence"/>
</dbReference>
<name>A0ABR9AQ78_9BACT</name>
<dbReference type="RefSeq" id="WP_192011832.1">
    <property type="nucleotide sequence ID" value="NZ_JACYTQ010000009.1"/>
</dbReference>
<protein>
    <submittedName>
        <fullName evidence="3">Uncharacterized protein</fullName>
    </submittedName>
</protein>
<feature type="region of interest" description="Disordered" evidence="1">
    <location>
        <begin position="26"/>
        <end position="48"/>
    </location>
</feature>
<gene>
    <name evidence="3" type="ORF">IFO69_19550</name>
</gene>
<evidence type="ECO:0000313" key="3">
    <source>
        <dbReference type="EMBL" id="MBD8490958.1"/>
    </source>
</evidence>